<name>A0A6A6A1F6_9PLEO</name>
<reference evidence="2" key="1">
    <citation type="journal article" date="2020" name="Stud. Mycol.">
        <title>101 Dothideomycetes genomes: a test case for predicting lifestyles and emergence of pathogens.</title>
        <authorList>
            <person name="Haridas S."/>
            <person name="Albert R."/>
            <person name="Binder M."/>
            <person name="Bloem J."/>
            <person name="Labutti K."/>
            <person name="Salamov A."/>
            <person name="Andreopoulos B."/>
            <person name="Baker S."/>
            <person name="Barry K."/>
            <person name="Bills G."/>
            <person name="Bluhm B."/>
            <person name="Cannon C."/>
            <person name="Castanera R."/>
            <person name="Culley D."/>
            <person name="Daum C."/>
            <person name="Ezra D."/>
            <person name="Gonzalez J."/>
            <person name="Henrissat B."/>
            <person name="Kuo A."/>
            <person name="Liang C."/>
            <person name="Lipzen A."/>
            <person name="Lutzoni F."/>
            <person name="Magnuson J."/>
            <person name="Mondo S."/>
            <person name="Nolan M."/>
            <person name="Ohm R."/>
            <person name="Pangilinan J."/>
            <person name="Park H.-J."/>
            <person name="Ramirez L."/>
            <person name="Alfaro M."/>
            <person name="Sun H."/>
            <person name="Tritt A."/>
            <person name="Yoshinaga Y."/>
            <person name="Zwiers L.-H."/>
            <person name="Turgeon B."/>
            <person name="Goodwin S."/>
            <person name="Spatafora J."/>
            <person name="Crous P."/>
            <person name="Grigoriev I."/>
        </authorList>
    </citation>
    <scope>NUCLEOTIDE SEQUENCE</scope>
    <source>
        <strain evidence="2">CBS 119687</strain>
    </source>
</reference>
<gene>
    <name evidence="2" type="ORF">P153DRAFT_390256</name>
</gene>
<keyword evidence="3" id="KW-1185">Reference proteome</keyword>
<accession>A0A6A6A1F6</accession>
<dbReference type="GeneID" id="54411340"/>
<feature type="region of interest" description="Disordered" evidence="1">
    <location>
        <begin position="1"/>
        <end position="26"/>
    </location>
</feature>
<evidence type="ECO:0000313" key="2">
    <source>
        <dbReference type="EMBL" id="KAF2124787.1"/>
    </source>
</evidence>
<dbReference type="RefSeq" id="XP_033519180.1">
    <property type="nucleotide sequence ID" value="XM_033670908.1"/>
</dbReference>
<feature type="compositionally biased region" description="Pro residues" evidence="1">
    <location>
        <begin position="7"/>
        <end position="26"/>
    </location>
</feature>
<dbReference type="Proteomes" id="UP000799771">
    <property type="component" value="Unassembled WGS sequence"/>
</dbReference>
<evidence type="ECO:0000256" key="1">
    <source>
        <dbReference type="SAM" id="MobiDB-lite"/>
    </source>
</evidence>
<protein>
    <submittedName>
        <fullName evidence="2">Uncharacterized protein</fullName>
    </submittedName>
</protein>
<proteinExistence type="predicted"/>
<sequence length="135" mass="14715">MPLTNTPTPPPTPLPSPPPLIPIPPGIPTLSAHASLLWLPPTAPRPSHALTSHAIFTATATPDRPAWHPTGSQPNTPLEFAKGIPLAKEELQARVLPLRQVVAKYNVVVVKEKTEEEKEREAEQRSRGDVFLKLL</sequence>
<dbReference type="AlphaFoldDB" id="A0A6A6A1F6"/>
<organism evidence="2 3">
    <name type="scientific">Dothidotthia symphoricarpi CBS 119687</name>
    <dbReference type="NCBI Taxonomy" id="1392245"/>
    <lineage>
        <taxon>Eukaryota</taxon>
        <taxon>Fungi</taxon>
        <taxon>Dikarya</taxon>
        <taxon>Ascomycota</taxon>
        <taxon>Pezizomycotina</taxon>
        <taxon>Dothideomycetes</taxon>
        <taxon>Pleosporomycetidae</taxon>
        <taxon>Pleosporales</taxon>
        <taxon>Dothidotthiaceae</taxon>
        <taxon>Dothidotthia</taxon>
    </lineage>
</organism>
<evidence type="ECO:0000313" key="3">
    <source>
        <dbReference type="Proteomes" id="UP000799771"/>
    </source>
</evidence>
<dbReference type="EMBL" id="ML977518">
    <property type="protein sequence ID" value="KAF2124787.1"/>
    <property type="molecule type" value="Genomic_DNA"/>
</dbReference>